<reference evidence="6" key="1">
    <citation type="submission" date="2021-03" db="EMBL/GenBank/DDBJ databases">
        <title>Revisited historic fungal species revealed as producer of novel bioactive compounds through whole genome sequencing and comparative genomics.</title>
        <authorList>
            <person name="Vignolle G.A."/>
            <person name="Hochenegger N."/>
            <person name="Mach R.L."/>
            <person name="Mach-Aigner A.R."/>
            <person name="Javad Rahimi M."/>
            <person name="Salim K.A."/>
            <person name="Chan C.M."/>
            <person name="Lim L.B.L."/>
            <person name="Cai F."/>
            <person name="Druzhinina I.S."/>
            <person name="U'Ren J.M."/>
            <person name="Derntl C."/>
        </authorList>
    </citation>
    <scope>NUCLEOTIDE SEQUENCE</scope>
    <source>
        <strain evidence="6">TUCIM 5799</strain>
    </source>
</reference>
<protein>
    <submittedName>
        <fullName evidence="6">Uncharacterized protein</fullName>
    </submittedName>
</protein>
<evidence type="ECO:0000256" key="4">
    <source>
        <dbReference type="ARBA" id="ARBA00023136"/>
    </source>
</evidence>
<dbReference type="OrthoDB" id="2122304at2759"/>
<dbReference type="AlphaFoldDB" id="A0A9P9WVK9"/>
<organism evidence="6 7">
    <name type="scientific">Neoarthrinium moseri</name>
    <dbReference type="NCBI Taxonomy" id="1658444"/>
    <lineage>
        <taxon>Eukaryota</taxon>
        <taxon>Fungi</taxon>
        <taxon>Dikarya</taxon>
        <taxon>Ascomycota</taxon>
        <taxon>Pezizomycotina</taxon>
        <taxon>Sordariomycetes</taxon>
        <taxon>Xylariomycetidae</taxon>
        <taxon>Amphisphaeriales</taxon>
        <taxon>Apiosporaceae</taxon>
        <taxon>Neoarthrinium</taxon>
    </lineage>
</organism>
<evidence type="ECO:0000256" key="5">
    <source>
        <dbReference type="SAM" id="Phobius"/>
    </source>
</evidence>
<dbReference type="SUPFAM" id="SSF161084">
    <property type="entry name" value="MAPEG domain-like"/>
    <property type="match status" value="1"/>
</dbReference>
<feature type="transmembrane region" description="Helical" evidence="5">
    <location>
        <begin position="128"/>
        <end position="146"/>
    </location>
</feature>
<comment type="caution">
    <text evidence="6">The sequence shown here is derived from an EMBL/GenBank/DDBJ whole genome shotgun (WGS) entry which is preliminary data.</text>
</comment>
<dbReference type="GO" id="GO:0016020">
    <property type="term" value="C:membrane"/>
    <property type="evidence" value="ECO:0007669"/>
    <property type="project" value="UniProtKB-SubCell"/>
</dbReference>
<dbReference type="Gene3D" id="1.20.120.550">
    <property type="entry name" value="Membrane associated eicosanoid/glutathione metabolism-like domain"/>
    <property type="match status" value="1"/>
</dbReference>
<name>A0A9P9WVK9_9PEZI</name>
<dbReference type="EMBL" id="JAFIMR010000003">
    <property type="protein sequence ID" value="KAI1880060.1"/>
    <property type="molecule type" value="Genomic_DNA"/>
</dbReference>
<dbReference type="InterPro" id="IPR001129">
    <property type="entry name" value="Membr-assoc_MAPEG"/>
</dbReference>
<sequence length="148" mass="16043">MSANYSLLAIPAHWFISVVPHAYAMRLIKGATNGRWNNANPTGSAWKTEMQRSVPADVLAQFERAEAAHRNGFENLPLFAAAVLSGHVAGLDRGTLDTHAAAYLALRVLFTVLYINTSKLKTSYLRSLVWTAGVGICISLFVQAGLKA</sequence>
<keyword evidence="2 5" id="KW-0812">Transmembrane</keyword>
<gene>
    <name evidence="6" type="ORF">JX265_001681</name>
</gene>
<accession>A0A9P9WVK9</accession>
<evidence type="ECO:0000256" key="1">
    <source>
        <dbReference type="ARBA" id="ARBA00004370"/>
    </source>
</evidence>
<comment type="subcellular location">
    <subcellularLocation>
        <location evidence="1">Membrane</location>
    </subcellularLocation>
</comment>
<keyword evidence="3 5" id="KW-1133">Transmembrane helix</keyword>
<dbReference type="PANTHER" id="PTHR35371">
    <property type="entry name" value="INNER MEMBRANE PROTEIN"/>
    <property type="match status" value="1"/>
</dbReference>
<evidence type="ECO:0000256" key="2">
    <source>
        <dbReference type="ARBA" id="ARBA00022692"/>
    </source>
</evidence>
<keyword evidence="4 5" id="KW-0472">Membrane</keyword>
<proteinExistence type="predicted"/>
<evidence type="ECO:0000313" key="7">
    <source>
        <dbReference type="Proteomes" id="UP000829685"/>
    </source>
</evidence>
<dbReference type="PANTHER" id="PTHR35371:SF1">
    <property type="entry name" value="BLR7753 PROTEIN"/>
    <property type="match status" value="1"/>
</dbReference>
<dbReference type="InterPro" id="IPR023352">
    <property type="entry name" value="MAPEG-like_dom_sf"/>
</dbReference>
<dbReference type="Proteomes" id="UP000829685">
    <property type="component" value="Unassembled WGS sequence"/>
</dbReference>
<dbReference type="Pfam" id="PF01124">
    <property type="entry name" value="MAPEG"/>
    <property type="match status" value="1"/>
</dbReference>
<evidence type="ECO:0000256" key="3">
    <source>
        <dbReference type="ARBA" id="ARBA00022989"/>
    </source>
</evidence>
<evidence type="ECO:0000313" key="6">
    <source>
        <dbReference type="EMBL" id="KAI1880060.1"/>
    </source>
</evidence>
<keyword evidence="7" id="KW-1185">Reference proteome</keyword>